<sequence length="430" mass="48502">MSTVSFVRSHTGQVLLLAMASRILYILIVALSTFTTTEYDTSATHVLAPSTIAACSTPASQILLTLKRLVRWDAVYFLGIAEQGYTYEQQFAFFPGLPLLMQAAAHSLSSVFGSSVCNHVLLVISGILISNTCFVMATVALYKLSAHVLHDNHIAFVSAILFAFNPAGIFMSSIYTESPFALCAFMGMLNMVQDHTWAAALWWSGASSLRGNGILFAGFFIWDLLHPFAKHTIQTQTMYRIVRNTIALGVVVAPFILFQYYGWTLFCTENADTYRPWCNHKIPSIYSFVQAHYWNNGLFKYYTAQQIPNFFLAAPYLIVSCTGITQFALEHWTEFISVGFMTKKLKRPYSVLTLLPFVYLWMVMLGTCALFMHVQVILRFFTSSPVLFWVLAKWTVEWNGKSMFIRLLGFYYTTYPVIGAVLFANFLPPA</sequence>
<keyword evidence="10 12" id="KW-1133">Transmembrane helix</keyword>
<dbReference type="GO" id="GO:0005789">
    <property type="term" value="C:endoplasmic reticulum membrane"/>
    <property type="evidence" value="ECO:0007669"/>
    <property type="project" value="UniProtKB-SubCell"/>
</dbReference>
<protein>
    <recommendedName>
        <fullName evidence="4 12">GPI mannosyltransferase 2</fullName>
        <ecNumber evidence="12">2.4.1.-</ecNumber>
    </recommendedName>
</protein>
<evidence type="ECO:0000313" key="13">
    <source>
        <dbReference type="EMBL" id="OAJ39646.1"/>
    </source>
</evidence>
<evidence type="ECO:0000256" key="5">
    <source>
        <dbReference type="ARBA" id="ARBA00022502"/>
    </source>
</evidence>
<keyword evidence="7 12" id="KW-0808">Transferase</keyword>
<dbReference type="EC" id="2.4.1.-" evidence="12"/>
<dbReference type="VEuPathDB" id="FungiDB:BDEG_23478"/>
<dbReference type="GO" id="GO:0031501">
    <property type="term" value="C:mannosyltransferase complex"/>
    <property type="evidence" value="ECO:0007669"/>
    <property type="project" value="TreeGrafter"/>
</dbReference>
<dbReference type="InterPro" id="IPR007315">
    <property type="entry name" value="PIG-V/Gpi18"/>
</dbReference>
<dbReference type="UniPathway" id="UPA00196"/>
<feature type="transmembrane region" description="Helical" evidence="12">
    <location>
        <begin position="378"/>
        <end position="396"/>
    </location>
</feature>
<evidence type="ECO:0000256" key="7">
    <source>
        <dbReference type="ARBA" id="ARBA00022679"/>
    </source>
</evidence>
<keyword evidence="9 12" id="KW-0256">Endoplasmic reticulum</keyword>
<dbReference type="OrthoDB" id="10252502at2759"/>
<evidence type="ECO:0000256" key="8">
    <source>
        <dbReference type="ARBA" id="ARBA00022692"/>
    </source>
</evidence>
<dbReference type="Proteomes" id="UP000077115">
    <property type="component" value="Unassembled WGS sequence"/>
</dbReference>
<dbReference type="GO" id="GO:0000009">
    <property type="term" value="F:alpha-1,6-mannosyltransferase activity"/>
    <property type="evidence" value="ECO:0007669"/>
    <property type="project" value="InterPro"/>
</dbReference>
<dbReference type="GO" id="GO:0006506">
    <property type="term" value="P:GPI anchor biosynthetic process"/>
    <property type="evidence" value="ECO:0007669"/>
    <property type="project" value="UniProtKB-UniPathway"/>
</dbReference>
<evidence type="ECO:0000256" key="3">
    <source>
        <dbReference type="ARBA" id="ARBA00008698"/>
    </source>
</evidence>
<feature type="transmembrane region" description="Helical" evidence="12">
    <location>
        <begin position="349"/>
        <end position="372"/>
    </location>
</feature>
<dbReference type="eggNOG" id="KOG2647">
    <property type="taxonomic scope" value="Eukaryota"/>
</dbReference>
<evidence type="ECO:0000256" key="6">
    <source>
        <dbReference type="ARBA" id="ARBA00022676"/>
    </source>
</evidence>
<feature type="transmembrane region" description="Helical" evidence="12">
    <location>
        <begin position="12"/>
        <end position="34"/>
    </location>
</feature>
<proteinExistence type="inferred from homology"/>
<feature type="transmembrane region" description="Helical" evidence="12">
    <location>
        <begin position="120"/>
        <end position="142"/>
    </location>
</feature>
<organism evidence="13 14">
    <name type="scientific">Batrachochytrium dendrobatidis (strain JEL423)</name>
    <dbReference type="NCBI Taxonomy" id="403673"/>
    <lineage>
        <taxon>Eukaryota</taxon>
        <taxon>Fungi</taxon>
        <taxon>Fungi incertae sedis</taxon>
        <taxon>Chytridiomycota</taxon>
        <taxon>Chytridiomycota incertae sedis</taxon>
        <taxon>Chytridiomycetes</taxon>
        <taxon>Rhizophydiales</taxon>
        <taxon>Rhizophydiales incertae sedis</taxon>
        <taxon>Batrachochytrium</taxon>
    </lineage>
</organism>
<keyword evidence="8 12" id="KW-0812">Transmembrane</keyword>
<gene>
    <name evidence="13" type="ORF">BDEG_23478</name>
</gene>
<reference evidence="13 14" key="1">
    <citation type="submission" date="2006-10" db="EMBL/GenBank/DDBJ databases">
        <title>The Genome Sequence of Batrachochytrium dendrobatidis JEL423.</title>
        <authorList>
            <consortium name="The Broad Institute Genome Sequencing Platform"/>
            <person name="Birren B."/>
            <person name="Lander E."/>
            <person name="Galagan J."/>
            <person name="Cuomo C."/>
            <person name="Devon K."/>
            <person name="Jaffe D."/>
            <person name="Butler J."/>
            <person name="Alvarez P."/>
            <person name="Gnerre S."/>
            <person name="Grabherr M."/>
            <person name="Kleber M."/>
            <person name="Mauceli E."/>
            <person name="Brockman W."/>
            <person name="Young S."/>
            <person name="LaButti K."/>
            <person name="Sykes S."/>
            <person name="DeCaprio D."/>
            <person name="Crawford M."/>
            <person name="Koehrsen M."/>
            <person name="Engels R."/>
            <person name="Montgomery P."/>
            <person name="Pearson M."/>
            <person name="Howarth C."/>
            <person name="Larson L."/>
            <person name="White J."/>
            <person name="O'Leary S."/>
            <person name="Kodira C."/>
            <person name="Zeng Q."/>
            <person name="Yandava C."/>
            <person name="Alvarado L."/>
            <person name="Longcore J."/>
            <person name="James T."/>
        </authorList>
    </citation>
    <scope>NUCLEOTIDE SEQUENCE [LARGE SCALE GENOMIC DNA]</scope>
    <source>
        <strain evidence="13 14">JEL423</strain>
    </source>
</reference>
<dbReference type="GO" id="GO:0004376">
    <property type="term" value="F:GPI mannosyltransferase activity"/>
    <property type="evidence" value="ECO:0007669"/>
    <property type="project" value="InterPro"/>
</dbReference>
<comment type="similarity">
    <text evidence="3 12">Belongs to the PIGV family.</text>
</comment>
<feature type="transmembrane region" description="Helical" evidence="12">
    <location>
        <begin position="154"/>
        <end position="175"/>
    </location>
</feature>
<dbReference type="EMBL" id="DS022303">
    <property type="protein sequence ID" value="OAJ39646.1"/>
    <property type="molecule type" value="Genomic_DNA"/>
</dbReference>
<keyword evidence="6 12" id="KW-0328">Glycosyltransferase</keyword>
<evidence type="ECO:0000256" key="9">
    <source>
        <dbReference type="ARBA" id="ARBA00022824"/>
    </source>
</evidence>
<keyword evidence="5 12" id="KW-0337">GPI-anchor biosynthesis</keyword>
<evidence type="ECO:0000256" key="11">
    <source>
        <dbReference type="ARBA" id="ARBA00023136"/>
    </source>
</evidence>
<dbReference type="AlphaFoldDB" id="A0A177WIN6"/>
<evidence type="ECO:0000256" key="1">
    <source>
        <dbReference type="ARBA" id="ARBA00004477"/>
    </source>
</evidence>
<evidence type="ECO:0000256" key="12">
    <source>
        <dbReference type="RuleBase" id="RU363112"/>
    </source>
</evidence>
<comment type="pathway">
    <text evidence="2 12">Glycolipid biosynthesis; glycosylphosphatidylinositol-anchor biosynthesis.</text>
</comment>
<feature type="transmembrane region" description="Helical" evidence="12">
    <location>
        <begin position="408"/>
        <end position="427"/>
    </location>
</feature>
<dbReference type="PANTHER" id="PTHR12468">
    <property type="entry name" value="GPI MANNOSYLTRANSFERASE 2"/>
    <property type="match status" value="1"/>
</dbReference>
<reference evidence="13 14" key="2">
    <citation type="submission" date="2016-05" db="EMBL/GenBank/DDBJ databases">
        <title>Lineage-specific infection strategies underlie the spectrum of fungal disease in amphibians.</title>
        <authorList>
            <person name="Cuomo C.A."/>
            <person name="Farrer R.A."/>
            <person name="James T."/>
            <person name="Longcore J."/>
            <person name="Birren B."/>
        </authorList>
    </citation>
    <scope>NUCLEOTIDE SEQUENCE [LARGE SCALE GENOMIC DNA]</scope>
    <source>
        <strain evidence="13 14">JEL423</strain>
    </source>
</reference>
<evidence type="ECO:0000256" key="10">
    <source>
        <dbReference type="ARBA" id="ARBA00022989"/>
    </source>
</evidence>
<feature type="transmembrane region" description="Helical" evidence="12">
    <location>
        <begin position="209"/>
        <end position="229"/>
    </location>
</feature>
<feature type="transmembrane region" description="Helical" evidence="12">
    <location>
        <begin position="310"/>
        <end position="329"/>
    </location>
</feature>
<dbReference type="PANTHER" id="PTHR12468:SF2">
    <property type="entry name" value="GPI MANNOSYLTRANSFERASE 2"/>
    <property type="match status" value="1"/>
</dbReference>
<name>A0A177WIN6_BATDL</name>
<comment type="function">
    <text evidence="12">Mannosyltransferase involved in glycosylphosphatidylinositol-anchor biosynthesis.</text>
</comment>
<evidence type="ECO:0000313" key="14">
    <source>
        <dbReference type="Proteomes" id="UP000077115"/>
    </source>
</evidence>
<feature type="transmembrane region" description="Helical" evidence="12">
    <location>
        <begin position="241"/>
        <end position="261"/>
    </location>
</feature>
<accession>A0A177WIN6</accession>
<keyword evidence="11 12" id="KW-0472">Membrane</keyword>
<dbReference type="Pfam" id="PF04188">
    <property type="entry name" value="Mannosyl_trans2"/>
    <property type="match status" value="1"/>
</dbReference>
<evidence type="ECO:0000256" key="2">
    <source>
        <dbReference type="ARBA" id="ARBA00004687"/>
    </source>
</evidence>
<comment type="subcellular location">
    <subcellularLocation>
        <location evidence="1 12">Endoplasmic reticulum membrane</location>
        <topology evidence="1 12">Multi-pass membrane protein</topology>
    </subcellularLocation>
</comment>
<evidence type="ECO:0000256" key="4">
    <source>
        <dbReference type="ARBA" id="ARBA00013795"/>
    </source>
</evidence>
<dbReference type="STRING" id="403673.A0A177WIN6"/>